<dbReference type="InterPro" id="IPR013114">
    <property type="entry name" value="FabA_FabZ"/>
</dbReference>
<dbReference type="OrthoDB" id="9772788at2"/>
<protein>
    <submittedName>
        <fullName evidence="3">3-hydroxyacyl-[acyl-carrier-protein] dehydratase FabZ</fullName>
        <ecNumber evidence="3">4.2.1.59</ecNumber>
    </submittedName>
</protein>
<accession>A0A387HBB6</accession>
<dbReference type="SUPFAM" id="SSF54637">
    <property type="entry name" value="Thioesterase/thiol ester dehydrase-isomerase"/>
    <property type="match status" value="1"/>
</dbReference>
<dbReference type="Proteomes" id="UP000271554">
    <property type="component" value="Chromosome"/>
</dbReference>
<dbReference type="InterPro" id="IPR029069">
    <property type="entry name" value="HotDog_dom_sf"/>
</dbReference>
<dbReference type="EC" id="4.2.1.59" evidence="3"/>
<sequence>MNPEFRITSVIPHRHPALLVDRLGEVEPGKHLTAYKAVSVAEPAYRGLAQGAAQEYAYPASMMLESWAQAALLLACWERPNPDVRTGQVTLGAGVRDARVLGSVYPGSVLVHEVTLVRDLGDTVVTRGSSSVDGRRVLEVEQLTFALRPAAELESLAEAAVLASP</sequence>
<dbReference type="Pfam" id="PF07977">
    <property type="entry name" value="FabA"/>
    <property type="match status" value="1"/>
</dbReference>
<dbReference type="PANTHER" id="PTHR30272:SF1">
    <property type="entry name" value="3-HYDROXYACYL-[ACYL-CARRIER-PROTEIN] DEHYDRATASE"/>
    <property type="match status" value="1"/>
</dbReference>
<evidence type="ECO:0000313" key="3">
    <source>
        <dbReference type="EMBL" id="AYG80709.1"/>
    </source>
</evidence>
<proteinExistence type="inferred from homology"/>
<gene>
    <name evidence="3" type="primary">fabZ_2</name>
    <name evidence="3" type="ORF">DWB77_02847</name>
</gene>
<dbReference type="AlphaFoldDB" id="A0A387HBB6"/>
<organism evidence="3 4">
    <name type="scientific">Streptomyces hundungensis</name>
    <dbReference type="NCBI Taxonomy" id="1077946"/>
    <lineage>
        <taxon>Bacteria</taxon>
        <taxon>Bacillati</taxon>
        <taxon>Actinomycetota</taxon>
        <taxon>Actinomycetes</taxon>
        <taxon>Kitasatosporales</taxon>
        <taxon>Streptomycetaceae</taxon>
        <taxon>Streptomyces</taxon>
    </lineage>
</organism>
<reference evidence="3 4" key="1">
    <citation type="submission" date="2018-10" db="EMBL/GenBank/DDBJ databases">
        <title>Relationship between Morphology and Antimicrobial Activity in Streptomyces.</title>
        <authorList>
            <person name="Kang H.J."/>
            <person name="Kim S.B."/>
        </authorList>
    </citation>
    <scope>NUCLEOTIDE SEQUENCE [LARGE SCALE GENOMIC DNA]</scope>
    <source>
        <strain evidence="3 4">BH38</strain>
    </source>
</reference>
<evidence type="ECO:0000313" key="4">
    <source>
        <dbReference type="Proteomes" id="UP000271554"/>
    </source>
</evidence>
<evidence type="ECO:0000256" key="1">
    <source>
        <dbReference type="ARBA" id="ARBA00009174"/>
    </source>
</evidence>
<keyword evidence="4" id="KW-1185">Reference proteome</keyword>
<dbReference type="Gene3D" id="3.10.129.10">
    <property type="entry name" value="Hotdog Thioesterase"/>
    <property type="match status" value="1"/>
</dbReference>
<dbReference type="GO" id="GO:0019171">
    <property type="term" value="F:(3R)-hydroxyacyl-[acyl-carrier-protein] dehydratase activity"/>
    <property type="evidence" value="ECO:0007669"/>
    <property type="project" value="UniProtKB-EC"/>
</dbReference>
<dbReference type="EMBL" id="CP032698">
    <property type="protein sequence ID" value="AYG80709.1"/>
    <property type="molecule type" value="Genomic_DNA"/>
</dbReference>
<keyword evidence="2 3" id="KW-0456">Lyase</keyword>
<comment type="similarity">
    <text evidence="1">Belongs to the thioester dehydratase family. FabZ subfamily.</text>
</comment>
<evidence type="ECO:0000256" key="2">
    <source>
        <dbReference type="ARBA" id="ARBA00023239"/>
    </source>
</evidence>
<name>A0A387HBB6_9ACTN</name>
<dbReference type="KEGG" id="shun:DWB77_02847"/>
<dbReference type="RefSeq" id="WP_120721612.1">
    <property type="nucleotide sequence ID" value="NZ_CP032698.1"/>
</dbReference>
<dbReference type="PANTHER" id="PTHR30272">
    <property type="entry name" value="3-HYDROXYACYL-[ACYL-CARRIER-PROTEIN] DEHYDRATASE"/>
    <property type="match status" value="1"/>
</dbReference>